<accession>A0A8X6TR61</accession>
<gene>
    <name evidence="1" type="ORF">NPIL_123921</name>
</gene>
<sequence length="84" mass="9561">MHKLWLKPHQLLEMLLKISDNKISEKPVLPKIENRNFNSERSVPPNISYASIVSNPISHLMAILESLIPSNIYDLSESSHPKST</sequence>
<dbReference type="AlphaFoldDB" id="A0A8X6TR61"/>
<organism evidence="1 2">
    <name type="scientific">Nephila pilipes</name>
    <name type="common">Giant wood spider</name>
    <name type="synonym">Nephila maculata</name>
    <dbReference type="NCBI Taxonomy" id="299642"/>
    <lineage>
        <taxon>Eukaryota</taxon>
        <taxon>Metazoa</taxon>
        <taxon>Ecdysozoa</taxon>
        <taxon>Arthropoda</taxon>
        <taxon>Chelicerata</taxon>
        <taxon>Arachnida</taxon>
        <taxon>Araneae</taxon>
        <taxon>Araneomorphae</taxon>
        <taxon>Entelegynae</taxon>
        <taxon>Araneoidea</taxon>
        <taxon>Nephilidae</taxon>
        <taxon>Nephila</taxon>
    </lineage>
</organism>
<reference evidence="1" key="1">
    <citation type="submission" date="2020-08" db="EMBL/GenBank/DDBJ databases">
        <title>Multicomponent nature underlies the extraordinary mechanical properties of spider dragline silk.</title>
        <authorList>
            <person name="Kono N."/>
            <person name="Nakamura H."/>
            <person name="Mori M."/>
            <person name="Yoshida Y."/>
            <person name="Ohtoshi R."/>
            <person name="Malay A.D."/>
            <person name="Moran D.A.P."/>
            <person name="Tomita M."/>
            <person name="Numata K."/>
            <person name="Arakawa K."/>
        </authorList>
    </citation>
    <scope>NUCLEOTIDE SEQUENCE</scope>
</reference>
<comment type="caution">
    <text evidence="1">The sequence shown here is derived from an EMBL/GenBank/DDBJ whole genome shotgun (WGS) entry which is preliminary data.</text>
</comment>
<proteinExistence type="predicted"/>
<keyword evidence="2" id="KW-1185">Reference proteome</keyword>
<protein>
    <submittedName>
        <fullName evidence="1">Uncharacterized protein</fullName>
    </submittedName>
</protein>
<evidence type="ECO:0000313" key="1">
    <source>
        <dbReference type="EMBL" id="GFT38043.1"/>
    </source>
</evidence>
<dbReference type="EMBL" id="BMAW01109371">
    <property type="protein sequence ID" value="GFT38043.1"/>
    <property type="molecule type" value="Genomic_DNA"/>
</dbReference>
<dbReference type="Proteomes" id="UP000887013">
    <property type="component" value="Unassembled WGS sequence"/>
</dbReference>
<evidence type="ECO:0000313" key="2">
    <source>
        <dbReference type="Proteomes" id="UP000887013"/>
    </source>
</evidence>
<name>A0A8X6TR61_NEPPI</name>